<sequence>MNHEKLISFLEHYGKISDADIYSIRKHFVPQKVKKKQILIDKYSPCNKLFFVNSGLLRTFCISEKGREITRMFAWEKRFITNLASFKSNTENHEVIDCIQNSEILYINRDDFYGIINSSSGLKNIYVDLLEECNSFHVKRFEVLTTYNLEDKLLYLKEEFPALLKELNDSLLASFLGLNRETFVRNKNFF</sequence>
<gene>
    <name evidence="2" type="ORF">SOP96_08905</name>
</gene>
<feature type="domain" description="Cyclic nucleotide-binding" evidence="1">
    <location>
        <begin position="31"/>
        <end position="118"/>
    </location>
</feature>
<dbReference type="InterPro" id="IPR000595">
    <property type="entry name" value="cNMP-bd_dom"/>
</dbReference>
<evidence type="ECO:0000313" key="2">
    <source>
        <dbReference type="EMBL" id="MEC3875826.1"/>
    </source>
</evidence>
<evidence type="ECO:0000259" key="1">
    <source>
        <dbReference type="Pfam" id="PF00027"/>
    </source>
</evidence>
<dbReference type="InterPro" id="IPR018490">
    <property type="entry name" value="cNMP-bd_dom_sf"/>
</dbReference>
<dbReference type="SUPFAM" id="SSF51206">
    <property type="entry name" value="cAMP-binding domain-like"/>
    <property type="match status" value="1"/>
</dbReference>
<keyword evidence="3" id="KW-1185">Reference proteome</keyword>
<evidence type="ECO:0000313" key="3">
    <source>
        <dbReference type="Proteomes" id="UP001348397"/>
    </source>
</evidence>
<dbReference type="Gene3D" id="2.60.120.10">
    <property type="entry name" value="Jelly Rolls"/>
    <property type="match status" value="1"/>
</dbReference>
<dbReference type="Proteomes" id="UP001348397">
    <property type="component" value="Unassembled WGS sequence"/>
</dbReference>
<reference evidence="2 3" key="1">
    <citation type="submission" date="2024-01" db="EMBL/GenBank/DDBJ databases">
        <title>Chryseobacterium sp. T9W2-O.</title>
        <authorList>
            <person name="Maltman C."/>
        </authorList>
    </citation>
    <scope>NUCLEOTIDE SEQUENCE [LARGE SCALE GENOMIC DNA]</scope>
    <source>
        <strain evidence="2 3">T9W2-O</strain>
    </source>
</reference>
<dbReference type="InterPro" id="IPR014710">
    <property type="entry name" value="RmlC-like_jellyroll"/>
</dbReference>
<dbReference type="Pfam" id="PF00027">
    <property type="entry name" value="cNMP_binding"/>
    <property type="match status" value="1"/>
</dbReference>
<dbReference type="EMBL" id="JAYLAA010000037">
    <property type="protein sequence ID" value="MEC3875826.1"/>
    <property type="molecule type" value="Genomic_DNA"/>
</dbReference>
<organism evidence="2 3">
    <name type="scientific">Chryseobacterium salviniae</name>
    <dbReference type="NCBI Taxonomy" id="3101750"/>
    <lineage>
        <taxon>Bacteria</taxon>
        <taxon>Pseudomonadati</taxon>
        <taxon>Bacteroidota</taxon>
        <taxon>Flavobacteriia</taxon>
        <taxon>Flavobacteriales</taxon>
        <taxon>Weeksellaceae</taxon>
        <taxon>Chryseobacterium group</taxon>
        <taxon>Chryseobacterium</taxon>
    </lineage>
</organism>
<name>A0ABU6HRZ4_9FLAO</name>
<dbReference type="RefSeq" id="WP_326320631.1">
    <property type="nucleotide sequence ID" value="NZ_JAYLAA010000037.1"/>
</dbReference>
<comment type="caution">
    <text evidence="2">The sequence shown here is derived from an EMBL/GenBank/DDBJ whole genome shotgun (WGS) entry which is preliminary data.</text>
</comment>
<accession>A0ABU6HRZ4</accession>
<proteinExistence type="predicted"/>
<protein>
    <submittedName>
        <fullName evidence="2">Cyclic nucleotide-binding domain-containing protein</fullName>
    </submittedName>
</protein>